<dbReference type="EMBL" id="CM031839">
    <property type="protein sequence ID" value="KAG6676257.1"/>
    <property type="molecule type" value="Genomic_DNA"/>
</dbReference>
<reference evidence="3" key="1">
    <citation type="submission" date="2021-01" db="EMBL/GenBank/DDBJ databases">
        <authorList>
            <person name="Lovell J.T."/>
            <person name="Bentley N."/>
            <person name="Bhattarai G."/>
            <person name="Jenkins J.W."/>
            <person name="Sreedasyam A."/>
            <person name="Alarcon Y."/>
            <person name="Bock C."/>
            <person name="Boston L."/>
            <person name="Carlson J."/>
            <person name="Cervantes K."/>
            <person name="Clermont K."/>
            <person name="Krom N."/>
            <person name="Kubenka K."/>
            <person name="Mamidi S."/>
            <person name="Mattison C."/>
            <person name="Monteros M."/>
            <person name="Pisani C."/>
            <person name="Plott C."/>
            <person name="Rajasekar S."/>
            <person name="Rhein H.S."/>
            <person name="Rohla C."/>
            <person name="Song M."/>
            <person name="Hilaire R.S."/>
            <person name="Shu S."/>
            <person name="Wells L."/>
            <person name="Wang X."/>
            <person name="Webber J."/>
            <person name="Heerema R.J."/>
            <person name="Klein P."/>
            <person name="Conner P."/>
            <person name="Grauke L."/>
            <person name="Grimwood J."/>
            <person name="Schmutz J."/>
            <person name="Randall J.J."/>
        </authorList>
    </citation>
    <scope>NUCLEOTIDE SEQUENCE</scope>
    <source>
        <tissue evidence="3">Leaf</tissue>
    </source>
</reference>
<evidence type="ECO:0000313" key="4">
    <source>
        <dbReference type="Proteomes" id="UP000811246"/>
    </source>
</evidence>
<dbReference type="AlphaFoldDB" id="A0A922D2K5"/>
<evidence type="ECO:0000256" key="1">
    <source>
        <dbReference type="SAM" id="MobiDB-lite"/>
    </source>
</evidence>
<organism evidence="3 4">
    <name type="scientific">Carya illinoinensis</name>
    <name type="common">Pecan</name>
    <dbReference type="NCBI Taxonomy" id="32201"/>
    <lineage>
        <taxon>Eukaryota</taxon>
        <taxon>Viridiplantae</taxon>
        <taxon>Streptophyta</taxon>
        <taxon>Embryophyta</taxon>
        <taxon>Tracheophyta</taxon>
        <taxon>Spermatophyta</taxon>
        <taxon>Magnoliopsida</taxon>
        <taxon>eudicotyledons</taxon>
        <taxon>Gunneridae</taxon>
        <taxon>Pentapetalae</taxon>
        <taxon>rosids</taxon>
        <taxon>fabids</taxon>
        <taxon>Fagales</taxon>
        <taxon>Juglandaceae</taxon>
        <taxon>Carya</taxon>
    </lineage>
</organism>
<dbReference type="InterPro" id="IPR046796">
    <property type="entry name" value="Transposase_32_dom"/>
</dbReference>
<evidence type="ECO:0000313" key="3">
    <source>
        <dbReference type="EMBL" id="KAG6676257.1"/>
    </source>
</evidence>
<sequence>MSRRVRPRQNPPAPVQAQFHSARAQELYSQNFSHRTPIVEREVTLGELTETIIPRIFESRQWQALTTGHPTPSVELVREFYSNIHDISVGDSFEVSLRNVVFRVTPGMIATLLNAPRELYPEFPYSRTSPPSPQVIATCLCGRPSSWEGTTPISTARFTPDHLILSRIVLTNLDPTGHNSDVGLDRARLLYALINGVSIDLGSLLCRVIVEAYRSSKTRTGLPLPCLITRIALSQSVAFHPQEPRIALKAPIGRRTVQLSRAHTTPQPIRVEHPPAPSSQPSSSRPSSSQPSTSAPSSSQPSSSAPGSSEPGLQQVLEYLARLDARFDRLEVKVDNLQQLVTQRFNDIERQLNEDDEDVDGDD</sequence>
<name>A0A922D2K5_CARIL</name>
<dbReference type="Gene3D" id="1.20.5.170">
    <property type="match status" value="1"/>
</dbReference>
<proteinExistence type="predicted"/>
<dbReference type="OrthoDB" id="1559178at2759"/>
<evidence type="ECO:0000259" key="2">
    <source>
        <dbReference type="Pfam" id="PF20167"/>
    </source>
</evidence>
<gene>
    <name evidence="3" type="ORF">I3842_15G143600</name>
</gene>
<feature type="region of interest" description="Disordered" evidence="1">
    <location>
        <begin position="258"/>
        <end position="313"/>
    </location>
</feature>
<feature type="domain" description="Putative plant transposon protein" evidence="2">
    <location>
        <begin position="59"/>
        <end position="237"/>
    </location>
</feature>
<feature type="compositionally biased region" description="Low complexity" evidence="1">
    <location>
        <begin position="279"/>
        <end position="309"/>
    </location>
</feature>
<dbReference type="Pfam" id="PF20167">
    <property type="entry name" value="Transposase_32"/>
    <property type="match status" value="1"/>
</dbReference>
<protein>
    <recommendedName>
        <fullName evidence="2">Putative plant transposon protein domain-containing protein</fullName>
    </recommendedName>
</protein>
<feature type="compositionally biased region" description="Polar residues" evidence="1">
    <location>
        <begin position="258"/>
        <end position="267"/>
    </location>
</feature>
<accession>A0A922D2K5</accession>
<dbReference type="Proteomes" id="UP000811246">
    <property type="component" value="Chromosome 15"/>
</dbReference>
<comment type="caution">
    <text evidence="3">The sequence shown here is derived from an EMBL/GenBank/DDBJ whole genome shotgun (WGS) entry which is preliminary data.</text>
</comment>